<organism evidence="2 3">
    <name type="scientific">Paenibacillus oleatilyticus</name>
    <dbReference type="NCBI Taxonomy" id="2594886"/>
    <lineage>
        <taxon>Bacteria</taxon>
        <taxon>Bacillati</taxon>
        <taxon>Bacillota</taxon>
        <taxon>Bacilli</taxon>
        <taxon>Bacillales</taxon>
        <taxon>Paenibacillaceae</taxon>
        <taxon>Paenibacillus</taxon>
    </lineage>
</organism>
<sequence length="116" mass="13050">MRDDLAGQYSILDVGDILRLDCFSSFHSVLHTSFKVALDESDAELSLIEAKDTGSTPDYERFSLLFSGPLEPFLPQQIYLFRHPQLGELHLFTVPVGKNPDGFLYEVVFSRPLAAE</sequence>
<dbReference type="EMBL" id="JBHDLN010000008">
    <property type="protein sequence ID" value="MFB0844143.1"/>
    <property type="molecule type" value="Genomic_DNA"/>
</dbReference>
<accession>A0ABV4V239</accession>
<dbReference type="InterPro" id="IPR054209">
    <property type="entry name" value="DUF6916"/>
</dbReference>
<evidence type="ECO:0000313" key="3">
    <source>
        <dbReference type="Proteomes" id="UP001575622"/>
    </source>
</evidence>
<evidence type="ECO:0000259" key="1">
    <source>
        <dbReference type="Pfam" id="PF21880"/>
    </source>
</evidence>
<comment type="caution">
    <text evidence="2">The sequence shown here is derived from an EMBL/GenBank/DDBJ whole genome shotgun (WGS) entry which is preliminary data.</text>
</comment>
<evidence type="ECO:0000313" key="2">
    <source>
        <dbReference type="EMBL" id="MFB0844143.1"/>
    </source>
</evidence>
<proteinExistence type="predicted"/>
<reference evidence="2 3" key="1">
    <citation type="submission" date="2024-09" db="EMBL/GenBank/DDBJ databases">
        <authorList>
            <person name="Makale K.P.P."/>
            <person name="Makhzoum A."/>
            <person name="Rantong G."/>
            <person name="Rahube T.O."/>
        </authorList>
    </citation>
    <scope>NUCLEOTIDE SEQUENCE [LARGE SCALE GENOMIC DNA]</scope>
    <source>
        <strain evidence="2 3">KM_D13</strain>
    </source>
</reference>
<name>A0ABV4V239_9BACL</name>
<protein>
    <recommendedName>
        <fullName evidence="1">DUF6916 domain-containing protein</fullName>
    </recommendedName>
</protein>
<dbReference type="Proteomes" id="UP001575622">
    <property type="component" value="Unassembled WGS sequence"/>
</dbReference>
<keyword evidence="3" id="KW-1185">Reference proteome</keyword>
<dbReference type="RefSeq" id="WP_373953718.1">
    <property type="nucleotide sequence ID" value="NZ_JBHDLN010000008.1"/>
</dbReference>
<gene>
    <name evidence="2" type="ORF">ACEU3E_18310</name>
</gene>
<dbReference type="Pfam" id="PF21880">
    <property type="entry name" value="DUF6916"/>
    <property type="match status" value="1"/>
</dbReference>
<feature type="domain" description="DUF6916" evidence="1">
    <location>
        <begin position="24"/>
        <end position="109"/>
    </location>
</feature>